<dbReference type="InterPro" id="IPR005648">
    <property type="entry name" value="FlgD"/>
</dbReference>
<evidence type="ECO:0000313" key="4">
    <source>
        <dbReference type="EMBL" id="MBS2968988.1"/>
    </source>
</evidence>
<feature type="region of interest" description="Disordered" evidence="3">
    <location>
        <begin position="1"/>
        <end position="23"/>
    </location>
</feature>
<organism evidence="4 5">
    <name type="scientific">Metabacillus flavus</name>
    <dbReference type="NCBI Taxonomy" id="2823519"/>
    <lineage>
        <taxon>Bacteria</taxon>
        <taxon>Bacillati</taxon>
        <taxon>Bacillota</taxon>
        <taxon>Bacilli</taxon>
        <taxon>Bacillales</taxon>
        <taxon>Bacillaceae</taxon>
        <taxon>Metabacillus</taxon>
    </lineage>
</organism>
<evidence type="ECO:0000256" key="2">
    <source>
        <dbReference type="ARBA" id="ARBA00022795"/>
    </source>
</evidence>
<sequence length="151" mass="16893">METKIDSSSMLSSIQKENRNPSNVLGKDDFLKILMSQLQNQDPLNPMEDKEFISQMASFSSLEQMTNMNKTMQDFITAQSGSSILQYSALIGKEITYSYKETDDAGNTAIKEGKQTVKAISKKNNEVTLELMDGTIIYKDEIVKVSEKGSE</sequence>
<proteinExistence type="inferred from homology"/>
<name>A0ABS5LEN7_9BACI</name>
<comment type="similarity">
    <text evidence="1">Belongs to the FlgD family.</text>
</comment>
<accession>A0ABS5LEN7</accession>
<comment type="caution">
    <text evidence="4">The sequence shown here is derived from an EMBL/GenBank/DDBJ whole genome shotgun (WGS) entry which is preliminary data.</text>
</comment>
<reference evidence="4 5" key="1">
    <citation type="submission" date="2021-04" db="EMBL/GenBank/DDBJ databases">
        <title>Metabacillus sp. strain KIGAM252 whole genome sequence.</title>
        <authorList>
            <person name="Seo M.-J."/>
            <person name="Cho E.-S."/>
            <person name="Hwang C.Y."/>
            <person name="Yoon D.J."/>
        </authorList>
    </citation>
    <scope>NUCLEOTIDE SEQUENCE [LARGE SCALE GENOMIC DNA]</scope>
    <source>
        <strain evidence="4 5">KIGAM252</strain>
    </source>
</reference>
<dbReference type="Proteomes" id="UP000682403">
    <property type="component" value="Unassembled WGS sequence"/>
</dbReference>
<keyword evidence="4" id="KW-0969">Cilium</keyword>
<evidence type="ECO:0000256" key="1">
    <source>
        <dbReference type="ARBA" id="ARBA00010577"/>
    </source>
</evidence>
<keyword evidence="4" id="KW-0966">Cell projection</keyword>
<keyword evidence="5" id="KW-1185">Reference proteome</keyword>
<gene>
    <name evidence="4" type="primary">flgD</name>
    <name evidence="4" type="ORF">J9317_09470</name>
</gene>
<evidence type="ECO:0000256" key="3">
    <source>
        <dbReference type="SAM" id="MobiDB-lite"/>
    </source>
</evidence>
<evidence type="ECO:0000313" key="5">
    <source>
        <dbReference type="Proteomes" id="UP000682403"/>
    </source>
</evidence>
<dbReference type="EMBL" id="JAGVRK010000001">
    <property type="protein sequence ID" value="MBS2968988.1"/>
    <property type="molecule type" value="Genomic_DNA"/>
</dbReference>
<dbReference type="NCBIfam" id="NF007197">
    <property type="entry name" value="PRK09618.1"/>
    <property type="match status" value="1"/>
</dbReference>
<dbReference type="RefSeq" id="WP_211558106.1">
    <property type="nucleotide sequence ID" value="NZ_JAGVRK010000001.1"/>
</dbReference>
<keyword evidence="4" id="KW-0282">Flagellum</keyword>
<dbReference type="Pfam" id="PF03963">
    <property type="entry name" value="FlgD"/>
    <property type="match status" value="1"/>
</dbReference>
<protein>
    <submittedName>
        <fullName evidence="4">Flagellar hook assembly protein FlgD</fullName>
    </submittedName>
</protein>
<keyword evidence="2" id="KW-1005">Bacterial flagellum biogenesis</keyword>